<dbReference type="Gene3D" id="3.30.40.10">
    <property type="entry name" value="Zinc/RING finger domain, C3HC4 (zinc finger)"/>
    <property type="match status" value="2"/>
</dbReference>
<dbReference type="InterPro" id="IPR049773">
    <property type="entry name" value="AF10-like_CC"/>
</dbReference>
<dbReference type="PANTHER" id="PTHR13793">
    <property type="entry name" value="PHD FINGER PROTEINS"/>
    <property type="match status" value="1"/>
</dbReference>
<dbReference type="SMART" id="SM00249">
    <property type="entry name" value="PHD"/>
    <property type="match status" value="2"/>
</dbReference>
<feature type="compositionally biased region" description="Low complexity" evidence="6">
    <location>
        <begin position="635"/>
        <end position="660"/>
    </location>
</feature>
<feature type="domain" description="PHD-type" evidence="7">
    <location>
        <begin position="5"/>
        <end position="57"/>
    </location>
</feature>
<accession>A0AAD5LSL3</accession>
<evidence type="ECO:0000256" key="2">
    <source>
        <dbReference type="ARBA" id="ARBA00022771"/>
    </source>
</evidence>
<keyword evidence="2 4" id="KW-0863">Zinc-finger</keyword>
<gene>
    <name evidence="9" type="primary">ZFP-1</name>
    <name evidence="9" type="ORF">KIN20_000496</name>
</gene>
<evidence type="ECO:0000256" key="5">
    <source>
        <dbReference type="SAM" id="Coils"/>
    </source>
</evidence>
<dbReference type="PROSITE" id="PS50016">
    <property type="entry name" value="ZF_PHD_2"/>
    <property type="match status" value="2"/>
</dbReference>
<dbReference type="InterPro" id="IPR034732">
    <property type="entry name" value="EPHD"/>
</dbReference>
<feature type="domain" description="PHD-type" evidence="7">
    <location>
        <begin position="135"/>
        <end position="197"/>
    </location>
</feature>
<feature type="compositionally biased region" description="Basic and acidic residues" evidence="6">
    <location>
        <begin position="381"/>
        <end position="391"/>
    </location>
</feature>
<feature type="compositionally biased region" description="Polar residues" evidence="6">
    <location>
        <begin position="623"/>
        <end position="632"/>
    </location>
</feature>
<dbReference type="GO" id="GO:0042393">
    <property type="term" value="F:histone binding"/>
    <property type="evidence" value="ECO:0007669"/>
    <property type="project" value="TreeGrafter"/>
</dbReference>
<dbReference type="InterPro" id="IPR019786">
    <property type="entry name" value="Zinc_finger_PHD-type_CS"/>
</dbReference>
<dbReference type="Pfam" id="PF13831">
    <property type="entry name" value="PHD_2"/>
    <property type="match status" value="1"/>
</dbReference>
<dbReference type="InterPro" id="IPR013083">
    <property type="entry name" value="Znf_RING/FYVE/PHD"/>
</dbReference>
<keyword evidence="10" id="KW-1185">Reference proteome</keyword>
<dbReference type="AlphaFoldDB" id="A0AAD5LSL3"/>
<keyword evidence="5" id="KW-0175">Coiled coil</keyword>
<dbReference type="InterPro" id="IPR001965">
    <property type="entry name" value="Znf_PHD"/>
</dbReference>
<evidence type="ECO:0000259" key="7">
    <source>
        <dbReference type="PROSITE" id="PS50016"/>
    </source>
</evidence>
<keyword evidence="1" id="KW-0479">Metal-binding</keyword>
<dbReference type="InterPro" id="IPR011011">
    <property type="entry name" value="Znf_FYVE_PHD"/>
</dbReference>
<feature type="region of interest" description="Disordered" evidence="6">
    <location>
        <begin position="218"/>
        <end position="237"/>
    </location>
</feature>
<dbReference type="EMBL" id="JAHQIW010000079">
    <property type="protein sequence ID" value="KAJ1345870.1"/>
    <property type="molecule type" value="Genomic_DNA"/>
</dbReference>
<comment type="caution">
    <text evidence="9">The sequence shown here is derived from an EMBL/GenBank/DDBJ whole genome shotgun (WGS) entry which is preliminary data.</text>
</comment>
<evidence type="ECO:0000256" key="6">
    <source>
        <dbReference type="SAM" id="MobiDB-lite"/>
    </source>
</evidence>
<proteinExistence type="predicted"/>
<evidence type="ECO:0000313" key="10">
    <source>
        <dbReference type="Proteomes" id="UP001196413"/>
    </source>
</evidence>
<feature type="domain" description="PHD-type" evidence="8">
    <location>
        <begin position="80"/>
        <end position="198"/>
    </location>
</feature>
<feature type="compositionally biased region" description="Low complexity" evidence="6">
    <location>
        <begin position="600"/>
        <end position="620"/>
    </location>
</feature>
<dbReference type="PROSITE" id="PS51805">
    <property type="entry name" value="EPHD"/>
    <property type="match status" value="1"/>
</dbReference>
<feature type="coiled-coil region" evidence="5">
    <location>
        <begin position="517"/>
        <end position="551"/>
    </location>
</feature>
<protein>
    <submittedName>
        <fullName evidence="9">Zinc finger protein zfp-1</fullName>
    </submittedName>
</protein>
<dbReference type="PROSITE" id="PS01359">
    <property type="entry name" value="ZF_PHD_1"/>
    <property type="match status" value="1"/>
</dbReference>
<dbReference type="Pfam" id="PF13832">
    <property type="entry name" value="zf-HC5HC2H_2"/>
    <property type="match status" value="1"/>
</dbReference>
<evidence type="ECO:0000256" key="1">
    <source>
        <dbReference type="ARBA" id="ARBA00022723"/>
    </source>
</evidence>
<dbReference type="CDD" id="cd15574">
    <property type="entry name" value="PHD_AF10_AF17"/>
    <property type="match status" value="1"/>
</dbReference>
<evidence type="ECO:0000259" key="8">
    <source>
        <dbReference type="PROSITE" id="PS51805"/>
    </source>
</evidence>
<dbReference type="GO" id="GO:0006357">
    <property type="term" value="P:regulation of transcription by RNA polymerase II"/>
    <property type="evidence" value="ECO:0007669"/>
    <property type="project" value="TreeGrafter"/>
</dbReference>
<evidence type="ECO:0000256" key="4">
    <source>
        <dbReference type="PROSITE-ProRule" id="PRU00146"/>
    </source>
</evidence>
<reference evidence="9" key="1">
    <citation type="submission" date="2021-06" db="EMBL/GenBank/DDBJ databases">
        <title>Parelaphostrongylus tenuis whole genome reference sequence.</title>
        <authorList>
            <person name="Garwood T.J."/>
            <person name="Larsen P.A."/>
            <person name="Fountain-Jones N.M."/>
            <person name="Garbe J.R."/>
            <person name="Macchietto M.G."/>
            <person name="Kania S.A."/>
            <person name="Gerhold R.W."/>
            <person name="Richards J.E."/>
            <person name="Wolf T.M."/>
        </authorList>
    </citation>
    <scope>NUCLEOTIDE SEQUENCE</scope>
    <source>
        <strain evidence="9">MNPRO001-30</strain>
        <tissue evidence="9">Meninges</tissue>
    </source>
</reference>
<evidence type="ECO:0000256" key="3">
    <source>
        <dbReference type="ARBA" id="ARBA00022833"/>
    </source>
</evidence>
<dbReference type="GO" id="GO:0005634">
    <property type="term" value="C:nucleus"/>
    <property type="evidence" value="ECO:0007669"/>
    <property type="project" value="TreeGrafter"/>
</dbReference>
<sequence>MKEMLGGCCVCADENGWTDNPLIYCDGPGCEVAVHQGCYGIQEVPEGEWLCAKCHVSTTTYHDELSHNGTSTNGVGHSIKARCELCPFGYGALKRTEQKGWAHVICALYIPEVRFGDVHSMDPVILSDVPAERFEKLCYICANAGDTRAAQMGACMSCNKPGCKRGFHVTCAQQRGLLCEEGGGSKNVKYCGYCEHHLRRATADPAIKVIPPCRIRAHPSSSQSSVPYAPTPPNSNNSGHMLVDPFPRSERVGAVIGLAQSSEDSHLINNFSPPLTTSSRSSVALDATPPLSSGGGAVLVVKQDHVSLNGPQANTFSALVNAAAAAQAAELTNHNRLGVTASFVSDTNGHHDEKVMVDSFSVSSGALTPTSAKMCAIKRSRDPKTEFTEKTKRPRPNHRTKSEKALRDLVGPIVSETVSDFHRERIADRSLTCDRRMVTTNAVPSTSHDVPLVTQAPIVSAQTTSGGSNIVGTSPLPATTRPQGVVSSTLPSSMEQLLERQWEQGSQFLISHAQFDVAQLLSCLHQLKSENIRLEEQLIQLNRRREHLVALTSRLSVPLSGHLQQQQQQQQQQQLQPTPSINIQAQPSLPAANLVSPHHSPVVSATTSVSGTVSVTPTGVEDSLTQLRSLASGTPRPSARPPSQASHVPSTSSLSTTQSSNAGFVPHVQSRTSVNVCSTPSISVTAPTLVTPSSTTQPPAMTTSSTAPVVSAELAANISPERLAALNPLINSGFLGRSTNQMLNTGNAMDPLITSFLLSQAQHNQQQYLGNSPANILARFMMPPISGSNSVQGNGGIGK</sequence>
<dbReference type="PANTHER" id="PTHR13793:SF164">
    <property type="entry name" value="ALHAMBRA, ISOFORM P"/>
    <property type="match status" value="1"/>
</dbReference>
<organism evidence="9 10">
    <name type="scientific">Parelaphostrongylus tenuis</name>
    <name type="common">Meningeal worm</name>
    <dbReference type="NCBI Taxonomy" id="148309"/>
    <lineage>
        <taxon>Eukaryota</taxon>
        <taxon>Metazoa</taxon>
        <taxon>Ecdysozoa</taxon>
        <taxon>Nematoda</taxon>
        <taxon>Chromadorea</taxon>
        <taxon>Rhabditida</taxon>
        <taxon>Rhabditina</taxon>
        <taxon>Rhabditomorpha</taxon>
        <taxon>Strongyloidea</taxon>
        <taxon>Metastrongylidae</taxon>
        <taxon>Parelaphostrongylus</taxon>
    </lineage>
</organism>
<dbReference type="GO" id="GO:0008270">
    <property type="term" value="F:zinc ion binding"/>
    <property type="evidence" value="ECO:0007669"/>
    <property type="project" value="UniProtKB-KW"/>
</dbReference>
<dbReference type="InterPro" id="IPR019787">
    <property type="entry name" value="Znf_PHD-finger"/>
</dbReference>
<feature type="region of interest" description="Disordered" evidence="6">
    <location>
        <begin position="591"/>
        <end position="662"/>
    </location>
</feature>
<dbReference type="SUPFAM" id="SSF57903">
    <property type="entry name" value="FYVE/PHD zinc finger"/>
    <property type="match status" value="1"/>
</dbReference>
<evidence type="ECO:0000313" key="9">
    <source>
        <dbReference type="EMBL" id="KAJ1345870.1"/>
    </source>
</evidence>
<dbReference type="Proteomes" id="UP001196413">
    <property type="component" value="Unassembled WGS sequence"/>
</dbReference>
<dbReference type="InterPro" id="IPR049781">
    <property type="entry name" value="AF10/AF17_PHD"/>
</dbReference>
<dbReference type="GO" id="GO:0031491">
    <property type="term" value="F:nucleosome binding"/>
    <property type="evidence" value="ECO:0007669"/>
    <property type="project" value="TreeGrafter"/>
</dbReference>
<feature type="region of interest" description="Disordered" evidence="6">
    <location>
        <begin position="464"/>
        <end position="485"/>
    </location>
</feature>
<dbReference type="CDD" id="cd20901">
    <property type="entry name" value="CC_AF10"/>
    <property type="match status" value="1"/>
</dbReference>
<feature type="region of interest" description="Disordered" evidence="6">
    <location>
        <begin position="381"/>
        <end position="401"/>
    </location>
</feature>
<keyword evidence="3" id="KW-0862">Zinc</keyword>
<dbReference type="InterPro" id="IPR050701">
    <property type="entry name" value="Histone_Mod_Regulator"/>
</dbReference>
<name>A0AAD5LSL3_PARTN</name>